<dbReference type="RefSeq" id="WP_154543263.1">
    <property type="nucleotide sequence ID" value="NZ_JAQYQY010000001.1"/>
</dbReference>
<dbReference type="EMBL" id="VUMY01000002">
    <property type="protein sequence ID" value="MST49012.1"/>
    <property type="molecule type" value="Genomic_DNA"/>
</dbReference>
<sequence>MSVTQEILAIAATIATHAQNFLSYITTSGYISGAVGEEVNAANREREETAAITAKARETQMSLVARLCAEGVKAADITPPAGFSPTANS</sequence>
<name>A0A7K0K0J9_9ACTO</name>
<evidence type="ECO:0000313" key="2">
    <source>
        <dbReference type="Proteomes" id="UP000442535"/>
    </source>
</evidence>
<gene>
    <name evidence="1" type="ORF">FYJ63_01890</name>
</gene>
<comment type="caution">
    <text evidence="1">The sequence shown here is derived from an EMBL/GenBank/DDBJ whole genome shotgun (WGS) entry which is preliminary data.</text>
</comment>
<protein>
    <submittedName>
        <fullName evidence="1">Uncharacterized protein</fullName>
    </submittedName>
</protein>
<proteinExistence type="predicted"/>
<dbReference type="Proteomes" id="UP000442535">
    <property type="component" value="Unassembled WGS sequence"/>
</dbReference>
<accession>A0A7K0K0J9</accession>
<reference evidence="1 2" key="1">
    <citation type="submission" date="2019-08" db="EMBL/GenBank/DDBJ databases">
        <title>In-depth cultivation of the pig gut microbiome towards novel bacterial diversity and tailored functional studies.</title>
        <authorList>
            <person name="Wylensek D."/>
            <person name="Hitch T.C.A."/>
            <person name="Clavel T."/>
        </authorList>
    </citation>
    <scope>NUCLEOTIDE SEQUENCE [LARGE SCALE GENOMIC DNA]</scope>
    <source>
        <strain evidence="1 2">RF-GAM-744-WT-7</strain>
    </source>
</reference>
<dbReference type="AlphaFoldDB" id="A0A7K0K0J9"/>
<keyword evidence="2" id="KW-1185">Reference proteome</keyword>
<organism evidence="1 2">
    <name type="scientific">Mobiluncus porci</name>
    <dbReference type="NCBI Taxonomy" id="2652278"/>
    <lineage>
        <taxon>Bacteria</taxon>
        <taxon>Bacillati</taxon>
        <taxon>Actinomycetota</taxon>
        <taxon>Actinomycetes</taxon>
        <taxon>Actinomycetales</taxon>
        <taxon>Actinomycetaceae</taxon>
        <taxon>Mobiluncus</taxon>
    </lineage>
</organism>
<evidence type="ECO:0000313" key="1">
    <source>
        <dbReference type="EMBL" id="MST49012.1"/>
    </source>
</evidence>